<protein>
    <submittedName>
        <fullName evidence="4">Zf-HC2 domain-containing protein</fullName>
    </submittedName>
</protein>
<dbReference type="RefSeq" id="WP_035005604.1">
    <property type="nucleotide sequence ID" value="NZ_JAKMUT010000003.1"/>
</dbReference>
<comment type="caution">
    <text evidence="4">The sequence shown here is derived from an EMBL/GenBank/DDBJ whole genome shotgun (WGS) entry which is preliminary data.</text>
</comment>
<feature type="domain" description="Putative zinc-finger" evidence="3">
    <location>
        <begin position="20"/>
        <end position="49"/>
    </location>
</feature>
<dbReference type="EMBL" id="JAKMUT010000003">
    <property type="protein sequence ID" value="MCZ9289407.1"/>
    <property type="molecule type" value="Genomic_DNA"/>
</dbReference>
<evidence type="ECO:0000256" key="2">
    <source>
        <dbReference type="ARBA" id="ARBA00023163"/>
    </source>
</evidence>
<keyword evidence="1" id="KW-0805">Transcription regulation</keyword>
<dbReference type="Proteomes" id="UP001146469">
    <property type="component" value="Unassembled WGS sequence"/>
</dbReference>
<reference evidence="4" key="1">
    <citation type="submission" date="2022-02" db="EMBL/GenBank/DDBJ databases">
        <title>Corynebacterium sp. from urogenital microbiome.</title>
        <authorList>
            <person name="Cappelli E.A."/>
            <person name="Ribeiro T.G."/>
            <person name="Peixe L."/>
        </authorList>
    </citation>
    <scope>NUCLEOTIDE SEQUENCE</scope>
    <source>
        <strain evidence="4">C8Ua_174</strain>
    </source>
</reference>
<keyword evidence="5" id="KW-1185">Reference proteome</keyword>
<dbReference type="Gene3D" id="1.10.10.1320">
    <property type="entry name" value="Anti-sigma factor, zinc-finger domain"/>
    <property type="match status" value="1"/>
</dbReference>
<keyword evidence="2" id="KW-0804">Transcription</keyword>
<dbReference type="InterPro" id="IPR041916">
    <property type="entry name" value="Anti_sigma_zinc_sf"/>
</dbReference>
<name>A0A9X3LJP5_9CORY</name>
<evidence type="ECO:0000313" key="5">
    <source>
        <dbReference type="Proteomes" id="UP001146469"/>
    </source>
</evidence>
<dbReference type="Pfam" id="PF13490">
    <property type="entry name" value="zf-HC2"/>
    <property type="match status" value="1"/>
</dbReference>
<accession>A0A9X3LJP5</accession>
<organism evidence="4 5">
    <name type="scientific">Corynebacterium evansiae</name>
    <dbReference type="NCBI Taxonomy" id="2913499"/>
    <lineage>
        <taxon>Bacteria</taxon>
        <taxon>Bacillati</taxon>
        <taxon>Actinomycetota</taxon>
        <taxon>Actinomycetes</taxon>
        <taxon>Mycobacteriales</taxon>
        <taxon>Corynebacteriaceae</taxon>
        <taxon>Corynebacterium</taxon>
    </lineage>
</organism>
<evidence type="ECO:0000313" key="4">
    <source>
        <dbReference type="EMBL" id="MCZ9289407.1"/>
    </source>
</evidence>
<dbReference type="AlphaFoldDB" id="A0A9X3LJP5"/>
<dbReference type="InterPro" id="IPR027383">
    <property type="entry name" value="Znf_put"/>
</dbReference>
<evidence type="ECO:0000259" key="3">
    <source>
        <dbReference type="Pfam" id="PF13490"/>
    </source>
</evidence>
<sequence>MTSFVENFPGELSVDHLSTEAIAALVDGELSRRAEHRAKIHLVHCESCRAEVRAQRSAAHRLREHASAVHTPGGLMEKLQRIPDECDEDEAPHRFSVDGCRRPETLVDRVDLLLRKLPFLGK</sequence>
<proteinExistence type="predicted"/>
<gene>
    <name evidence="4" type="ORF">L8V00_04180</name>
</gene>
<evidence type="ECO:0000256" key="1">
    <source>
        <dbReference type="ARBA" id="ARBA00023015"/>
    </source>
</evidence>